<comment type="caution">
    <text evidence="5">The sequence shown here is derived from an EMBL/GenBank/DDBJ whole genome shotgun (WGS) entry which is preliminary data.</text>
</comment>
<dbReference type="AlphaFoldDB" id="A0A9R1HQ47"/>
<proteinExistence type="inferred from homology"/>
<name>A0A9R1HQ47_WHEAT</name>
<organism evidence="5">
    <name type="scientific">Triticum aestivum</name>
    <name type="common">Wheat</name>
    <dbReference type="NCBI Taxonomy" id="4565"/>
    <lineage>
        <taxon>Eukaryota</taxon>
        <taxon>Viridiplantae</taxon>
        <taxon>Streptophyta</taxon>
        <taxon>Embryophyta</taxon>
        <taxon>Tracheophyta</taxon>
        <taxon>Spermatophyta</taxon>
        <taxon>Magnoliopsida</taxon>
        <taxon>Liliopsida</taxon>
        <taxon>Poales</taxon>
        <taxon>Poaceae</taxon>
        <taxon>BOP clade</taxon>
        <taxon>Pooideae</taxon>
        <taxon>Triticodae</taxon>
        <taxon>Triticeae</taxon>
        <taxon>Triticinae</taxon>
        <taxon>Triticum</taxon>
    </lineage>
</organism>
<dbReference type="Proteomes" id="UP000815260">
    <property type="component" value="Chromosome 5B"/>
</dbReference>
<gene>
    <name evidence="5" type="ORF">CFC21_074496</name>
</gene>
<reference evidence="5" key="2">
    <citation type="submission" date="2020-03" db="EMBL/GenBank/DDBJ databases">
        <title>The second near-complete assembly of the hexaploid bread wheat (Triticum aestivum) genome.</title>
        <authorList>
            <person name="Zimin A.V."/>
            <person name="Puiu D."/>
            <person name="Shumante A."/>
            <person name="Alonge M."/>
            <person name="Salzberg S.L."/>
        </authorList>
    </citation>
    <scope>NUCLEOTIDE SEQUENCE</scope>
    <source>
        <tissue evidence="5">Leaf</tissue>
    </source>
</reference>
<evidence type="ECO:0000256" key="3">
    <source>
        <dbReference type="SAM" id="SignalP"/>
    </source>
</evidence>
<feature type="signal peptide" evidence="3">
    <location>
        <begin position="1"/>
        <end position="21"/>
    </location>
</feature>
<feature type="compositionally biased region" description="Pro residues" evidence="2">
    <location>
        <begin position="174"/>
        <end position="183"/>
    </location>
</feature>
<feature type="chain" id="PRO_5040246163" description="Pollen allergen Poa p IX/Phl p VI domain-containing protein" evidence="3">
    <location>
        <begin position="22"/>
        <end position="271"/>
    </location>
</feature>
<feature type="region of interest" description="Disordered" evidence="2">
    <location>
        <begin position="112"/>
        <end position="188"/>
    </location>
</feature>
<evidence type="ECO:0000259" key="4">
    <source>
        <dbReference type="Pfam" id="PF01620"/>
    </source>
</evidence>
<dbReference type="Gene3D" id="1.20.120.320">
    <property type="entry name" value="Group V grass pollen allergen"/>
    <property type="match status" value="2"/>
</dbReference>
<dbReference type="Pfam" id="PF01620">
    <property type="entry name" value="Pollen_allerg_2"/>
    <property type="match status" value="1"/>
</dbReference>
<evidence type="ECO:0000256" key="2">
    <source>
        <dbReference type="SAM" id="MobiDB-lite"/>
    </source>
</evidence>
<dbReference type="InterPro" id="IPR035506">
    <property type="entry name" value="Pollen_allergen/Os"/>
</dbReference>
<comment type="similarity">
    <text evidence="1">Belongs to the Poa p IX/Phl p VI allergen family.</text>
</comment>
<protein>
    <recommendedName>
        <fullName evidence="4">Pollen allergen Poa p IX/Phl p VI domain-containing protein</fullName>
    </recommendedName>
</protein>
<feature type="compositionally biased region" description="Low complexity" evidence="2">
    <location>
        <begin position="157"/>
        <end position="173"/>
    </location>
</feature>
<evidence type="ECO:0000256" key="1">
    <source>
        <dbReference type="ARBA" id="ARBA00008818"/>
    </source>
</evidence>
<keyword evidence="3" id="KW-0732">Signal</keyword>
<feature type="compositionally biased region" description="Low complexity" evidence="2">
    <location>
        <begin position="126"/>
        <end position="146"/>
    </location>
</feature>
<dbReference type="InterPro" id="IPR002914">
    <property type="entry name" value="Poa_pIX/Phl_pVI"/>
</dbReference>
<accession>A0A9R1HQ47</accession>
<reference evidence="5" key="1">
    <citation type="journal article" date="2017" name="Gigascience">
        <title>The first near-complete assembly of the hexaploid bread wheat genome, Triticum aestivum.</title>
        <authorList>
            <person name="Zimin A.V."/>
            <person name="Puiu D."/>
            <person name="Hall R."/>
            <person name="Kingan S."/>
            <person name="Clavijo B.J."/>
            <person name="Salzberg S.L."/>
        </authorList>
    </citation>
    <scope>NUCLEOTIDE SEQUENCE</scope>
    <source>
        <tissue evidence="5">Leaf</tissue>
    </source>
</reference>
<dbReference type="EMBL" id="CM022224">
    <property type="protein sequence ID" value="KAF7068761.1"/>
    <property type="molecule type" value="Genomic_DNA"/>
</dbReference>
<dbReference type="SUPFAM" id="SSF81736">
    <property type="entry name" value="Group V grass pollen allergen"/>
    <property type="match status" value="2"/>
</dbReference>
<feature type="domain" description="Pollen allergen Poa p IX/Phl p VI" evidence="4">
    <location>
        <begin position="7"/>
        <end position="120"/>
    </location>
</feature>
<evidence type="ECO:0000313" key="5">
    <source>
        <dbReference type="EMBL" id="KAF7068761.1"/>
    </source>
</evidence>
<sequence length="271" mass="28044">MAVQQCTVALFVAVAIVAGSAISYAAEAGHAPAGAQPKATTEEQKLIEKANNAFKAAVAAAAVVPPTDKDKCFHTTFIQNFGDWSLDGFTNASSTNASFSTRVSFAQVAASKIAQGANPRRPSTTPSWPFSASRSASSPASLRSTPSSPPARKSRGRSLPGSSRPLTRSTPPSGLQPPPPMLPPAKDKSTVFDSAFSKAIKETMGGAYEAYKFVPALESAVKKTYAFFVPDRPQDKNMVFENALTDTIIALASAAAAPAPTPAAAPGGDKV</sequence>